<accession>A0A6A6K3P9</accession>
<dbReference type="PANTHER" id="PTHR11963:SF23">
    <property type="entry name" value="CYTOSOL AMINOPEPTIDASE"/>
    <property type="match status" value="1"/>
</dbReference>
<proteinExistence type="inferred from homology"/>
<dbReference type="Pfam" id="PF02789">
    <property type="entry name" value="Peptidase_M17_N"/>
    <property type="match status" value="1"/>
</dbReference>
<dbReference type="AlphaFoldDB" id="A0A6A6K3P9"/>
<dbReference type="Gene3D" id="3.40.630.10">
    <property type="entry name" value="Zn peptidases"/>
    <property type="match status" value="1"/>
</dbReference>
<feature type="domain" description="Peptidase M17 leucyl aminopeptidase N-terminal" evidence="8">
    <location>
        <begin position="23"/>
        <end position="136"/>
    </location>
</feature>
<dbReference type="GO" id="GO:0005737">
    <property type="term" value="C:cytoplasm"/>
    <property type="evidence" value="ECO:0007669"/>
    <property type="project" value="InterPro"/>
</dbReference>
<dbReference type="EMBL" id="JAAGAX010000511">
    <property type="protein sequence ID" value="KAF2282029.1"/>
    <property type="molecule type" value="Genomic_DNA"/>
</dbReference>
<comment type="similarity">
    <text evidence="1">Belongs to the peptidase M17 family.</text>
</comment>
<dbReference type="PANTHER" id="PTHR11963">
    <property type="entry name" value="LEUCINE AMINOPEPTIDASE-RELATED"/>
    <property type="match status" value="1"/>
</dbReference>
<evidence type="ECO:0000259" key="7">
    <source>
        <dbReference type="Pfam" id="PF00883"/>
    </source>
</evidence>
<dbReference type="Gene3D" id="3.40.220.10">
    <property type="entry name" value="Leucine Aminopeptidase, subunit E, domain 1"/>
    <property type="match status" value="1"/>
</dbReference>
<evidence type="ECO:0000256" key="2">
    <source>
        <dbReference type="ARBA" id="ARBA00011867"/>
    </source>
</evidence>
<keyword evidence="4" id="KW-0645">Protease</keyword>
<evidence type="ECO:0000256" key="5">
    <source>
        <dbReference type="ARBA" id="ARBA00022801"/>
    </source>
</evidence>
<keyword evidence="3" id="KW-0031">Aminopeptidase</keyword>
<dbReference type="GO" id="GO:0006508">
    <property type="term" value="P:proteolysis"/>
    <property type="evidence" value="ECO:0007669"/>
    <property type="project" value="UniProtKB-KW"/>
</dbReference>
<sequence length="250" mass="26570">MVSVSFLSLASGVSTLLKTAVLVVGVFESSNVLEDGGILRPEEKKTVLKVKDMAMFSGKFADTMPIVLTRDGGVVLVGLGKESDTITESKAMELGGAVYSSLEKIKAKSAVIAAPSGSELGVAYGAFLRSFKFDQYFHSKRKAEGESVFFVRSLVSEPANILYPEEYAARIQKELTPLGVEVEVLDEKRMEDEGMMALLGVGQGSTKESRLVVMKYTGAPGGGAPLAFVGKGVTFDTGAYRSSLQRVCGA</sequence>
<dbReference type="SUPFAM" id="SSF52949">
    <property type="entry name" value="Macro domain-like"/>
    <property type="match status" value="1"/>
</dbReference>
<dbReference type="InterPro" id="IPR008283">
    <property type="entry name" value="Peptidase_M17_N"/>
</dbReference>
<dbReference type="InterPro" id="IPR043472">
    <property type="entry name" value="Macro_dom-like"/>
</dbReference>
<reference evidence="9 10" key="1">
    <citation type="journal article" date="2020" name="Mol. Plant">
        <title>The Chromosome-Based Rubber Tree Genome Provides New Insights into Spurge Genome Evolution and Rubber Biosynthesis.</title>
        <authorList>
            <person name="Liu J."/>
            <person name="Shi C."/>
            <person name="Shi C.C."/>
            <person name="Li W."/>
            <person name="Zhang Q.J."/>
            <person name="Zhang Y."/>
            <person name="Li K."/>
            <person name="Lu H.F."/>
            <person name="Shi C."/>
            <person name="Zhu S.T."/>
            <person name="Xiao Z.Y."/>
            <person name="Nan H."/>
            <person name="Yue Y."/>
            <person name="Zhu X.G."/>
            <person name="Wu Y."/>
            <person name="Hong X.N."/>
            <person name="Fan G.Y."/>
            <person name="Tong Y."/>
            <person name="Zhang D."/>
            <person name="Mao C.L."/>
            <person name="Liu Y.L."/>
            <person name="Hao S.J."/>
            <person name="Liu W.Q."/>
            <person name="Lv M.Q."/>
            <person name="Zhang H.B."/>
            <person name="Liu Y."/>
            <person name="Hu-Tang G.R."/>
            <person name="Wang J.P."/>
            <person name="Wang J.H."/>
            <person name="Sun Y.H."/>
            <person name="Ni S.B."/>
            <person name="Chen W.B."/>
            <person name="Zhang X.C."/>
            <person name="Jiao Y.N."/>
            <person name="Eichler E.E."/>
            <person name="Li G.H."/>
            <person name="Liu X."/>
            <person name="Gao L.Z."/>
        </authorList>
    </citation>
    <scope>NUCLEOTIDE SEQUENCE [LARGE SCALE GENOMIC DNA]</scope>
    <source>
        <strain evidence="10">cv. GT1</strain>
        <tissue evidence="9">Leaf</tissue>
    </source>
</reference>
<evidence type="ECO:0000259" key="8">
    <source>
        <dbReference type="Pfam" id="PF02789"/>
    </source>
</evidence>
<gene>
    <name evidence="9" type="ORF">GH714_042853</name>
</gene>
<evidence type="ECO:0000256" key="6">
    <source>
        <dbReference type="SAM" id="SignalP"/>
    </source>
</evidence>
<evidence type="ECO:0000256" key="3">
    <source>
        <dbReference type="ARBA" id="ARBA00022438"/>
    </source>
</evidence>
<dbReference type="InterPro" id="IPR000819">
    <property type="entry name" value="Peptidase_M17_C"/>
</dbReference>
<comment type="subunit">
    <text evidence="2">Homohexamer (dimer of homotrimers).</text>
</comment>
<evidence type="ECO:0000313" key="9">
    <source>
        <dbReference type="EMBL" id="KAF2282029.1"/>
    </source>
</evidence>
<keyword evidence="6" id="KW-0732">Signal</keyword>
<dbReference type="GO" id="GO:0030145">
    <property type="term" value="F:manganese ion binding"/>
    <property type="evidence" value="ECO:0007669"/>
    <property type="project" value="InterPro"/>
</dbReference>
<feature type="domain" description="Cytosol aminopeptidase" evidence="7">
    <location>
        <begin position="150"/>
        <end position="240"/>
    </location>
</feature>
<evidence type="ECO:0000313" key="10">
    <source>
        <dbReference type="Proteomes" id="UP000467840"/>
    </source>
</evidence>
<dbReference type="SUPFAM" id="SSF53187">
    <property type="entry name" value="Zn-dependent exopeptidases"/>
    <property type="match status" value="1"/>
</dbReference>
<evidence type="ECO:0000256" key="4">
    <source>
        <dbReference type="ARBA" id="ARBA00022670"/>
    </source>
</evidence>
<feature type="chain" id="PRO_5025355432" description="Cytosol aminopeptidase domain-containing protein" evidence="6">
    <location>
        <begin position="16"/>
        <end position="250"/>
    </location>
</feature>
<evidence type="ECO:0008006" key="11">
    <source>
        <dbReference type="Google" id="ProtNLM"/>
    </source>
</evidence>
<organism evidence="9 10">
    <name type="scientific">Hevea brasiliensis</name>
    <name type="common">Para rubber tree</name>
    <name type="synonym">Siphonia brasiliensis</name>
    <dbReference type="NCBI Taxonomy" id="3981"/>
    <lineage>
        <taxon>Eukaryota</taxon>
        <taxon>Viridiplantae</taxon>
        <taxon>Streptophyta</taxon>
        <taxon>Embryophyta</taxon>
        <taxon>Tracheophyta</taxon>
        <taxon>Spermatophyta</taxon>
        <taxon>Magnoliopsida</taxon>
        <taxon>eudicotyledons</taxon>
        <taxon>Gunneridae</taxon>
        <taxon>Pentapetalae</taxon>
        <taxon>rosids</taxon>
        <taxon>fabids</taxon>
        <taxon>Malpighiales</taxon>
        <taxon>Euphorbiaceae</taxon>
        <taxon>Crotonoideae</taxon>
        <taxon>Micrandreae</taxon>
        <taxon>Hevea</taxon>
    </lineage>
</organism>
<protein>
    <recommendedName>
        <fullName evidence="11">Cytosol aminopeptidase domain-containing protein</fullName>
    </recommendedName>
</protein>
<name>A0A6A6K3P9_HEVBR</name>
<feature type="signal peptide" evidence="6">
    <location>
        <begin position="1"/>
        <end position="15"/>
    </location>
</feature>
<dbReference type="Proteomes" id="UP000467840">
    <property type="component" value="Unassembled WGS sequence"/>
</dbReference>
<keyword evidence="10" id="KW-1185">Reference proteome</keyword>
<keyword evidence="5" id="KW-0378">Hydrolase</keyword>
<comment type="caution">
    <text evidence="9">The sequence shown here is derived from an EMBL/GenBank/DDBJ whole genome shotgun (WGS) entry which is preliminary data.</text>
</comment>
<dbReference type="InterPro" id="IPR011356">
    <property type="entry name" value="Leucine_aapep/pepB"/>
</dbReference>
<dbReference type="Pfam" id="PF00883">
    <property type="entry name" value="Peptidase_M17"/>
    <property type="match status" value="1"/>
</dbReference>
<evidence type="ECO:0000256" key="1">
    <source>
        <dbReference type="ARBA" id="ARBA00009528"/>
    </source>
</evidence>
<dbReference type="GO" id="GO:0070006">
    <property type="term" value="F:metalloaminopeptidase activity"/>
    <property type="evidence" value="ECO:0007669"/>
    <property type="project" value="InterPro"/>
</dbReference>